<proteinExistence type="predicted"/>
<gene>
    <name evidence="1" type="ORF">Tci_544624</name>
</gene>
<feature type="non-terminal residue" evidence="1">
    <location>
        <position position="1"/>
    </location>
</feature>
<organism evidence="1">
    <name type="scientific">Tanacetum cinerariifolium</name>
    <name type="common">Dalmatian daisy</name>
    <name type="synonym">Chrysanthemum cinerariifolium</name>
    <dbReference type="NCBI Taxonomy" id="118510"/>
    <lineage>
        <taxon>Eukaryota</taxon>
        <taxon>Viridiplantae</taxon>
        <taxon>Streptophyta</taxon>
        <taxon>Embryophyta</taxon>
        <taxon>Tracheophyta</taxon>
        <taxon>Spermatophyta</taxon>
        <taxon>Magnoliopsida</taxon>
        <taxon>eudicotyledons</taxon>
        <taxon>Gunneridae</taxon>
        <taxon>Pentapetalae</taxon>
        <taxon>asterids</taxon>
        <taxon>campanulids</taxon>
        <taxon>Asterales</taxon>
        <taxon>Asteraceae</taxon>
        <taxon>Asteroideae</taxon>
        <taxon>Anthemideae</taxon>
        <taxon>Anthemidinae</taxon>
        <taxon>Tanacetum</taxon>
    </lineage>
</organism>
<evidence type="ECO:0000313" key="1">
    <source>
        <dbReference type="EMBL" id="GEZ72651.1"/>
    </source>
</evidence>
<sequence length="193" mass="21606">KIRFGEEFLKVFVAYDRRATGSRGVGNNVRSHGKYNESAHVGVMDEKTIVGRDNNRRFVDVVSGRNEKERYIEDNELNSELLGRSVTGEVKAMCFLTKLLGFCEEDGLGKVEIKLLGGLEVLVVLENEETMANVLKDKDHGIRRWIHTISKGDTINRSAGRITWINILGVPISCWSEATFKKVAALHGTINKS</sequence>
<reference evidence="1" key="1">
    <citation type="journal article" date="2019" name="Sci. Rep.">
        <title>Draft genome of Tanacetum cinerariifolium, the natural source of mosquito coil.</title>
        <authorList>
            <person name="Yamashiro T."/>
            <person name="Shiraishi A."/>
            <person name="Satake H."/>
            <person name="Nakayama K."/>
        </authorList>
    </citation>
    <scope>NUCLEOTIDE SEQUENCE</scope>
</reference>
<dbReference type="AlphaFoldDB" id="A0A699IL20"/>
<comment type="caution">
    <text evidence="1">The sequence shown here is derived from an EMBL/GenBank/DDBJ whole genome shotgun (WGS) entry which is preliminary data.</text>
</comment>
<protein>
    <submittedName>
        <fullName evidence="1">Transposon TX1</fullName>
    </submittedName>
</protein>
<name>A0A699IL20_TANCI</name>
<accession>A0A699IL20</accession>
<dbReference type="EMBL" id="BKCJ010315378">
    <property type="protein sequence ID" value="GEZ72651.1"/>
    <property type="molecule type" value="Genomic_DNA"/>
</dbReference>